<evidence type="ECO:0000313" key="12">
    <source>
        <dbReference type="EMBL" id="WMS85652.1"/>
    </source>
</evidence>
<evidence type="ECO:0000256" key="11">
    <source>
        <dbReference type="ARBA" id="ARBA00049878"/>
    </source>
</evidence>
<keyword evidence="13" id="KW-1185">Reference proteome</keyword>
<evidence type="ECO:0000256" key="10">
    <source>
        <dbReference type="ARBA" id="ARBA00032474"/>
    </source>
</evidence>
<evidence type="ECO:0000256" key="7">
    <source>
        <dbReference type="ARBA" id="ARBA00029745"/>
    </source>
</evidence>
<dbReference type="CDD" id="cd00756">
    <property type="entry name" value="MoaE"/>
    <property type="match status" value="1"/>
</dbReference>
<dbReference type="EMBL" id="CP133548">
    <property type="protein sequence ID" value="WMS85652.1"/>
    <property type="molecule type" value="Genomic_DNA"/>
</dbReference>
<name>A0AA51RQG1_9GAMM</name>
<dbReference type="EC" id="2.8.1.12" evidence="3"/>
<evidence type="ECO:0000256" key="8">
    <source>
        <dbReference type="ARBA" id="ARBA00030407"/>
    </source>
</evidence>
<evidence type="ECO:0000256" key="5">
    <source>
        <dbReference type="ARBA" id="ARBA00023150"/>
    </source>
</evidence>
<comment type="similarity">
    <text evidence="2">Belongs to the MoaE family.</text>
</comment>
<dbReference type="InterPro" id="IPR003448">
    <property type="entry name" value="Mopterin_biosynth_MoaE"/>
</dbReference>
<comment type="subunit">
    <text evidence="6">Heterotetramer of 2 MoaD subunits and 2 MoaE subunits. Also stable as homodimer. The enzyme changes between these two forms during catalysis.</text>
</comment>
<dbReference type="KEGG" id="plei:Q9312_10545"/>
<dbReference type="Proteomes" id="UP001239782">
    <property type="component" value="Chromosome"/>
</dbReference>
<dbReference type="PANTHER" id="PTHR23404">
    <property type="entry name" value="MOLYBDOPTERIN SYNTHASE RELATED"/>
    <property type="match status" value="1"/>
</dbReference>
<keyword evidence="5" id="KW-0501">Molybdenum cofactor biosynthesis</keyword>
<evidence type="ECO:0000256" key="9">
    <source>
        <dbReference type="ARBA" id="ARBA00030781"/>
    </source>
</evidence>
<reference evidence="12 13" key="1">
    <citation type="submission" date="2023-08" db="EMBL/GenBank/DDBJ databases">
        <title>Pleionea litopenaei sp. nov., isolated from stomach of juvenile Litopenaeus vannamei.</title>
        <authorList>
            <person name="Rho A.M."/>
            <person name="Hwang C.Y."/>
        </authorList>
    </citation>
    <scope>NUCLEOTIDE SEQUENCE [LARGE SCALE GENOMIC DNA]</scope>
    <source>
        <strain evidence="12 13">HL-JVS1</strain>
    </source>
</reference>
<organism evidence="12 13">
    <name type="scientific">Pleionea litopenaei</name>
    <dbReference type="NCBI Taxonomy" id="3070815"/>
    <lineage>
        <taxon>Bacteria</taxon>
        <taxon>Pseudomonadati</taxon>
        <taxon>Pseudomonadota</taxon>
        <taxon>Gammaproteobacteria</taxon>
        <taxon>Oceanospirillales</taxon>
        <taxon>Pleioneaceae</taxon>
        <taxon>Pleionea</taxon>
    </lineage>
</organism>
<dbReference type="Gene3D" id="3.90.1170.40">
    <property type="entry name" value="Molybdopterin biosynthesis MoaE subunit"/>
    <property type="match status" value="1"/>
</dbReference>
<evidence type="ECO:0000256" key="2">
    <source>
        <dbReference type="ARBA" id="ARBA00005426"/>
    </source>
</evidence>
<evidence type="ECO:0000313" key="13">
    <source>
        <dbReference type="Proteomes" id="UP001239782"/>
    </source>
</evidence>
<dbReference type="AlphaFoldDB" id="A0AA51RQG1"/>
<dbReference type="GO" id="GO:0006777">
    <property type="term" value="P:Mo-molybdopterin cofactor biosynthetic process"/>
    <property type="evidence" value="ECO:0007669"/>
    <property type="project" value="UniProtKB-KW"/>
</dbReference>
<sequence>MNNKKEEHNSILISELPLDTQAIMGFGHDPHLSHGAEVWFVGRVRPNSDSEKVNQLYLEHYPGMTETSIHQHIENARLRWCIEGCKVVHRVGVILPGEAIVVVGVSSLHRKESFQAADYLMDHLKSCTPFWKKEITESGESWIEVKESDRQSLLSWN</sequence>
<dbReference type="RefSeq" id="WP_309200805.1">
    <property type="nucleotide sequence ID" value="NZ_CP133548.1"/>
</dbReference>
<gene>
    <name evidence="12" type="ORF">Q9312_10545</name>
</gene>
<dbReference type="SUPFAM" id="SSF54690">
    <property type="entry name" value="Molybdopterin synthase subunit MoaE"/>
    <property type="match status" value="1"/>
</dbReference>
<protein>
    <recommendedName>
        <fullName evidence="4">Molybdopterin synthase catalytic subunit</fullName>
        <ecNumber evidence="3">2.8.1.12</ecNumber>
    </recommendedName>
    <alternativeName>
        <fullName evidence="9">MPT synthase subunit 2</fullName>
    </alternativeName>
    <alternativeName>
        <fullName evidence="7">Molybdenum cofactor biosynthesis protein E</fullName>
    </alternativeName>
    <alternativeName>
        <fullName evidence="8">Molybdopterin-converting factor large subunit</fullName>
    </alternativeName>
    <alternativeName>
        <fullName evidence="10">Molybdopterin-converting factor subunit 2</fullName>
    </alternativeName>
</protein>
<proteinExistence type="inferred from homology"/>
<evidence type="ECO:0000256" key="3">
    <source>
        <dbReference type="ARBA" id="ARBA00011950"/>
    </source>
</evidence>
<comment type="pathway">
    <text evidence="1">Cofactor biosynthesis; molybdopterin biosynthesis.</text>
</comment>
<evidence type="ECO:0000256" key="1">
    <source>
        <dbReference type="ARBA" id="ARBA00005046"/>
    </source>
</evidence>
<dbReference type="InterPro" id="IPR036563">
    <property type="entry name" value="MoaE_sf"/>
</dbReference>
<accession>A0AA51RQG1</accession>
<evidence type="ECO:0000256" key="6">
    <source>
        <dbReference type="ARBA" id="ARBA00026066"/>
    </source>
</evidence>
<dbReference type="GO" id="GO:0030366">
    <property type="term" value="F:molybdopterin synthase activity"/>
    <property type="evidence" value="ECO:0007669"/>
    <property type="project" value="UniProtKB-EC"/>
</dbReference>
<evidence type="ECO:0000256" key="4">
    <source>
        <dbReference type="ARBA" id="ARBA00013858"/>
    </source>
</evidence>
<comment type="catalytic activity">
    <reaction evidence="11">
        <text>2 [molybdopterin-synthase sulfur-carrier protein]-C-terminal-Gly-aminoethanethioate + cyclic pyranopterin phosphate + H2O = molybdopterin + 2 [molybdopterin-synthase sulfur-carrier protein]-C-terminal Gly-Gly + 2 H(+)</text>
        <dbReference type="Rhea" id="RHEA:26333"/>
        <dbReference type="Rhea" id="RHEA-COMP:12202"/>
        <dbReference type="Rhea" id="RHEA-COMP:19907"/>
        <dbReference type="ChEBI" id="CHEBI:15377"/>
        <dbReference type="ChEBI" id="CHEBI:15378"/>
        <dbReference type="ChEBI" id="CHEBI:58698"/>
        <dbReference type="ChEBI" id="CHEBI:59648"/>
        <dbReference type="ChEBI" id="CHEBI:90778"/>
        <dbReference type="ChEBI" id="CHEBI:232372"/>
        <dbReference type="EC" id="2.8.1.12"/>
    </reaction>
</comment>
<dbReference type="Pfam" id="PF02391">
    <property type="entry name" value="MoaE"/>
    <property type="match status" value="1"/>
</dbReference>